<dbReference type="InParanoid" id="A0A059CNH7"/>
<proteinExistence type="predicted"/>
<protein>
    <submittedName>
        <fullName evidence="1">Uncharacterized protein</fullName>
    </submittedName>
</protein>
<dbReference type="AlphaFoldDB" id="A0A059CNH7"/>
<sequence>MCNYFPIIEEERALTGRKIRRIQMNGDRRSVLVCRPTWATYFVGQNKGKNLTFDVQPSQCTQRNPNWSQYLT</sequence>
<accession>A0A059CNH7</accession>
<evidence type="ECO:0000313" key="1">
    <source>
        <dbReference type="EMBL" id="KCW79804.1"/>
    </source>
</evidence>
<dbReference type="Gramene" id="KCW79804">
    <property type="protein sequence ID" value="KCW79804"/>
    <property type="gene ID" value="EUGRSUZ_C01138"/>
</dbReference>
<name>A0A059CNH7_EUCGR</name>
<reference evidence="1" key="1">
    <citation type="submission" date="2013-07" db="EMBL/GenBank/DDBJ databases">
        <title>The genome of Eucalyptus grandis.</title>
        <authorList>
            <person name="Schmutz J."/>
            <person name="Hayes R."/>
            <person name="Myburg A."/>
            <person name="Tuskan G."/>
            <person name="Grattapaglia D."/>
            <person name="Rokhsar D.S."/>
        </authorList>
    </citation>
    <scope>NUCLEOTIDE SEQUENCE</scope>
    <source>
        <tissue evidence="1">Leaf extractions</tissue>
    </source>
</reference>
<dbReference type="EMBL" id="KK198755">
    <property type="protein sequence ID" value="KCW79804.1"/>
    <property type="molecule type" value="Genomic_DNA"/>
</dbReference>
<organism evidence="1">
    <name type="scientific">Eucalyptus grandis</name>
    <name type="common">Flooded gum</name>
    <dbReference type="NCBI Taxonomy" id="71139"/>
    <lineage>
        <taxon>Eukaryota</taxon>
        <taxon>Viridiplantae</taxon>
        <taxon>Streptophyta</taxon>
        <taxon>Embryophyta</taxon>
        <taxon>Tracheophyta</taxon>
        <taxon>Spermatophyta</taxon>
        <taxon>Magnoliopsida</taxon>
        <taxon>eudicotyledons</taxon>
        <taxon>Gunneridae</taxon>
        <taxon>Pentapetalae</taxon>
        <taxon>rosids</taxon>
        <taxon>malvids</taxon>
        <taxon>Myrtales</taxon>
        <taxon>Myrtaceae</taxon>
        <taxon>Myrtoideae</taxon>
        <taxon>Eucalypteae</taxon>
        <taxon>Eucalyptus</taxon>
    </lineage>
</organism>
<gene>
    <name evidence="1" type="ORF">EUGRSUZ_C01138</name>
</gene>